<dbReference type="AlphaFoldDB" id="A0A482KL47"/>
<reference evidence="2" key="1">
    <citation type="submission" date="2018-07" db="EMBL/GenBank/DDBJ databases">
        <title>Structural and molecular specialization of the internal root-like structure, interna, in the parasitic barnacle (Rhizocephala), Sacculina yatsui.</title>
        <authorList>
            <person name="Wong Y.H."/>
            <person name="Oguro-Okano M."/>
            <person name="Okano K."/>
        </authorList>
    </citation>
    <scope>NUCLEOTIDE SEQUENCE</scope>
</reference>
<dbReference type="InterPro" id="IPR010850">
    <property type="entry name" value="Neuroparsin"/>
</dbReference>
<proteinExistence type="evidence at transcript level"/>
<feature type="signal peptide" evidence="1">
    <location>
        <begin position="1"/>
        <end position="19"/>
    </location>
</feature>
<evidence type="ECO:0000256" key="1">
    <source>
        <dbReference type="SAM" id="SignalP"/>
    </source>
</evidence>
<sequence>MKLSLLLLLILTSLSMLSAAPSCEVNPSQVANNCTFGTLQYCRQQICARGNGQDCDLHPLSAERCGLGYFCVCGKCQGCSLITLADCFYDTTNCIDR</sequence>
<dbReference type="EMBL" id="MH580770">
    <property type="protein sequence ID" value="QBQ04005.1"/>
    <property type="molecule type" value="mRNA"/>
</dbReference>
<name>A0A482KL47_9CRUS</name>
<evidence type="ECO:0000313" key="2">
    <source>
        <dbReference type="EMBL" id="QBQ04005.1"/>
    </source>
</evidence>
<dbReference type="Pfam" id="PF07327">
    <property type="entry name" value="Neuroparsin"/>
    <property type="match status" value="1"/>
</dbReference>
<protein>
    <submittedName>
        <fullName evidence="2">Neuroparsin larval externa type</fullName>
    </submittedName>
</protein>
<feature type="chain" id="PRO_5019809608" evidence="1">
    <location>
        <begin position="20"/>
        <end position="97"/>
    </location>
</feature>
<organism evidence="2">
    <name type="scientific">Parasacculina yatsui</name>
    <dbReference type="NCBI Taxonomy" id="2836420"/>
    <lineage>
        <taxon>Eukaryota</taxon>
        <taxon>Metazoa</taxon>
        <taxon>Ecdysozoa</taxon>
        <taxon>Arthropoda</taxon>
        <taxon>Crustacea</taxon>
        <taxon>Multicrustacea</taxon>
        <taxon>Cirripedia</taxon>
        <taxon>Rhizocephala</taxon>
        <taxon>Polyascidae</taxon>
        <taxon>Parasacculina</taxon>
    </lineage>
</organism>
<keyword evidence="1" id="KW-0732">Signal</keyword>
<accession>A0A482KL47</accession>